<dbReference type="KEGG" id="abas:ACPOL_1782"/>
<evidence type="ECO:0000256" key="1">
    <source>
        <dbReference type="SAM" id="MobiDB-lite"/>
    </source>
</evidence>
<feature type="compositionally biased region" description="Pro residues" evidence="1">
    <location>
        <begin position="28"/>
        <end position="50"/>
    </location>
</feature>
<proteinExistence type="predicted"/>
<keyword evidence="2" id="KW-0732">Signal</keyword>
<feature type="region of interest" description="Disordered" evidence="1">
    <location>
        <begin position="26"/>
        <end position="59"/>
    </location>
</feature>
<evidence type="ECO:0000256" key="2">
    <source>
        <dbReference type="SAM" id="SignalP"/>
    </source>
</evidence>
<reference evidence="3 4" key="1">
    <citation type="journal article" date="2018" name="Front. Microbiol.">
        <title>Hydrolytic Capabilities as a Key to Environmental Success: Chitinolytic and Cellulolytic Acidobacteria From Acidic Sub-arctic Soils and Boreal Peatlands.</title>
        <authorList>
            <person name="Belova S.E."/>
            <person name="Ravin N.V."/>
            <person name="Pankratov T.A."/>
            <person name="Rakitin A.L."/>
            <person name="Ivanova A.A."/>
            <person name="Beletsky A.V."/>
            <person name="Mardanov A.V."/>
            <person name="Sinninghe Damste J.S."/>
            <person name="Dedysh S.N."/>
        </authorList>
    </citation>
    <scope>NUCLEOTIDE SEQUENCE [LARGE SCALE GENOMIC DNA]</scope>
    <source>
        <strain evidence="3 4">SBC82</strain>
    </source>
</reference>
<dbReference type="Proteomes" id="UP000253606">
    <property type="component" value="Chromosome"/>
</dbReference>
<organism evidence="3 4">
    <name type="scientific">Acidisarcina polymorpha</name>
    <dbReference type="NCBI Taxonomy" id="2211140"/>
    <lineage>
        <taxon>Bacteria</taxon>
        <taxon>Pseudomonadati</taxon>
        <taxon>Acidobacteriota</taxon>
        <taxon>Terriglobia</taxon>
        <taxon>Terriglobales</taxon>
        <taxon>Acidobacteriaceae</taxon>
        <taxon>Acidisarcina</taxon>
    </lineage>
</organism>
<dbReference type="PROSITE" id="PS51257">
    <property type="entry name" value="PROKAR_LIPOPROTEIN"/>
    <property type="match status" value="1"/>
</dbReference>
<evidence type="ECO:0000313" key="4">
    <source>
        <dbReference type="Proteomes" id="UP000253606"/>
    </source>
</evidence>
<keyword evidence="4" id="KW-1185">Reference proteome</keyword>
<accession>A0A2Z5FX85</accession>
<feature type="chain" id="PRO_5016343254" evidence="2">
    <location>
        <begin position="26"/>
        <end position="123"/>
    </location>
</feature>
<dbReference type="EMBL" id="CP030840">
    <property type="protein sequence ID" value="AXC11124.1"/>
    <property type="molecule type" value="Genomic_DNA"/>
</dbReference>
<dbReference type="OrthoDB" id="122411at2"/>
<evidence type="ECO:0000313" key="3">
    <source>
        <dbReference type="EMBL" id="AXC11124.1"/>
    </source>
</evidence>
<feature type="region of interest" description="Disordered" evidence="1">
    <location>
        <begin position="74"/>
        <end position="99"/>
    </location>
</feature>
<sequence length="123" mass="13564">MKAKQLSVGILAGVVALACSPAVLVAQGPPPPPPGYQGPPPGYAPQPWEAPPSEYQEVQQRGFHDGVEGAKKDYQNHRQPDVNNRDEYRHPNGVPRRDREAYREAFQRGYQVGVQHIWSGGGR</sequence>
<protein>
    <submittedName>
        <fullName evidence="3">Uncharacterized protein</fullName>
    </submittedName>
</protein>
<dbReference type="RefSeq" id="WP_114210709.1">
    <property type="nucleotide sequence ID" value="NZ_CP030840.1"/>
</dbReference>
<name>A0A2Z5FX85_9BACT</name>
<gene>
    <name evidence="3" type="ORF">ACPOL_1782</name>
</gene>
<feature type="signal peptide" evidence="2">
    <location>
        <begin position="1"/>
        <end position="25"/>
    </location>
</feature>
<dbReference type="AlphaFoldDB" id="A0A2Z5FX85"/>